<dbReference type="Proteomes" id="UP001165427">
    <property type="component" value="Unassembled WGS sequence"/>
</dbReference>
<dbReference type="InterPro" id="IPR018961">
    <property type="entry name" value="DnaJ_homolog_subfam-C_membr-28"/>
</dbReference>
<organism evidence="2 3">
    <name type="scientific">Desulfatitalea alkaliphila</name>
    <dbReference type="NCBI Taxonomy" id="2929485"/>
    <lineage>
        <taxon>Bacteria</taxon>
        <taxon>Pseudomonadati</taxon>
        <taxon>Thermodesulfobacteriota</taxon>
        <taxon>Desulfobacteria</taxon>
        <taxon>Desulfobacterales</taxon>
        <taxon>Desulfosarcinaceae</taxon>
        <taxon>Desulfatitalea</taxon>
    </lineage>
</organism>
<dbReference type="InterPro" id="IPR052573">
    <property type="entry name" value="DnaJ_C_subfamily_28"/>
</dbReference>
<dbReference type="Pfam" id="PF09350">
    <property type="entry name" value="DJC28_CD"/>
    <property type="match status" value="1"/>
</dbReference>
<reference evidence="2" key="1">
    <citation type="submission" date="2022-04" db="EMBL/GenBank/DDBJ databases">
        <title>Desulfatitalea alkaliphila sp. nov., a novel anaerobic sulfate-reducing bacterium isolated from terrestrial mud volcano, Taman Peninsula, Russia.</title>
        <authorList>
            <person name="Khomyakova M.A."/>
            <person name="Merkel A.Y."/>
            <person name="Slobodkin A.I."/>
        </authorList>
    </citation>
    <scope>NUCLEOTIDE SEQUENCE</scope>
    <source>
        <strain evidence="2">M08but</strain>
    </source>
</reference>
<proteinExistence type="predicted"/>
<feature type="domain" description="DnaJ homologue subfamily C member 28 conserved" evidence="1">
    <location>
        <begin position="8"/>
        <end position="75"/>
    </location>
</feature>
<evidence type="ECO:0000313" key="3">
    <source>
        <dbReference type="Proteomes" id="UP001165427"/>
    </source>
</evidence>
<evidence type="ECO:0000313" key="2">
    <source>
        <dbReference type="EMBL" id="MCJ8501673.1"/>
    </source>
</evidence>
<dbReference type="EMBL" id="JALJRB010000016">
    <property type="protein sequence ID" value="MCJ8501673.1"/>
    <property type="molecule type" value="Genomic_DNA"/>
</dbReference>
<evidence type="ECO:0000259" key="1">
    <source>
        <dbReference type="Pfam" id="PF09350"/>
    </source>
</evidence>
<comment type="caution">
    <text evidence="2">The sequence shown here is derived from an EMBL/GenBank/DDBJ whole genome shotgun (WGS) entry which is preliminary data.</text>
</comment>
<dbReference type="AlphaFoldDB" id="A0AA41UQT1"/>
<dbReference type="PANTHER" id="PTHR39158">
    <property type="entry name" value="OS08G0560600 PROTEIN"/>
    <property type="match status" value="1"/>
</dbReference>
<dbReference type="RefSeq" id="WP_246910248.1">
    <property type="nucleotide sequence ID" value="NZ_JALJRB010000016.1"/>
</dbReference>
<protein>
    <submittedName>
        <fullName evidence="2">DUF1992 domain-containing protein</fullName>
    </submittedName>
</protein>
<gene>
    <name evidence="2" type="ORF">MRX98_13905</name>
</gene>
<keyword evidence="3" id="KW-1185">Reference proteome</keyword>
<name>A0AA41UQT1_9BACT</name>
<dbReference type="PANTHER" id="PTHR39158:SF1">
    <property type="entry name" value="DNAJ HOMOLOG SUBFAMILY C MEMBER 28"/>
    <property type="match status" value="1"/>
</dbReference>
<sequence>MLTGFEKIVEERIRQAQSRGAFANLEGAGKPLNLQDDRHIPEDLRLPYKILKNADCLPPEIELKKEIHRTEDLLAHLPDTADRYSLLKKLNFLIMKVNALRQGSVRFDIPQQYMAGVSDRLASKGKPDTQCK</sequence>
<accession>A0AA41UQT1</accession>